<evidence type="ECO:0000259" key="1">
    <source>
        <dbReference type="Pfam" id="PF07475"/>
    </source>
</evidence>
<protein>
    <submittedName>
        <fullName evidence="2">Hpr(Ser) kinase/phosphatase</fullName>
    </submittedName>
</protein>
<dbReference type="EMBL" id="FTOA01000008">
    <property type="protein sequence ID" value="SIT15145.1"/>
    <property type="molecule type" value="Genomic_DNA"/>
</dbReference>
<dbReference type="PANTHER" id="PTHR30305:SF1">
    <property type="entry name" value="HPR KINASE_PHOSPHORYLASE"/>
    <property type="match status" value="1"/>
</dbReference>
<dbReference type="Gene3D" id="3.40.50.300">
    <property type="entry name" value="P-loop containing nucleotide triphosphate hydrolases"/>
    <property type="match status" value="1"/>
</dbReference>
<feature type="domain" description="HPr kinase/phosphorylase C-terminal" evidence="1">
    <location>
        <begin position="5"/>
        <end position="77"/>
    </location>
</feature>
<dbReference type="InterPro" id="IPR011104">
    <property type="entry name" value="Hpr_kin/Pase_C"/>
</dbReference>
<accession>A0A1N7PX54</accession>
<organism evidence="2 3">
    <name type="scientific">Insolitispirillum peregrinum</name>
    <dbReference type="NCBI Taxonomy" id="80876"/>
    <lineage>
        <taxon>Bacteria</taxon>
        <taxon>Pseudomonadati</taxon>
        <taxon>Pseudomonadota</taxon>
        <taxon>Alphaproteobacteria</taxon>
        <taxon>Rhodospirillales</taxon>
        <taxon>Novispirillaceae</taxon>
        <taxon>Insolitispirillum</taxon>
    </lineage>
</organism>
<name>A0A1N7PX54_9PROT</name>
<evidence type="ECO:0000313" key="3">
    <source>
        <dbReference type="Proteomes" id="UP000185678"/>
    </source>
</evidence>
<keyword evidence="2" id="KW-0808">Transferase</keyword>
<dbReference type="AlphaFoldDB" id="A0A1N7PX54"/>
<reference evidence="2 3" key="1">
    <citation type="submission" date="2017-01" db="EMBL/GenBank/DDBJ databases">
        <authorList>
            <person name="Mah S.A."/>
            <person name="Swanson W.J."/>
            <person name="Moy G.W."/>
            <person name="Vacquier V.D."/>
        </authorList>
    </citation>
    <scope>NUCLEOTIDE SEQUENCE [LARGE SCALE GENOMIC DNA]</scope>
    <source>
        <strain evidence="2 3">DSM 11589</strain>
    </source>
</reference>
<dbReference type="Proteomes" id="UP000185678">
    <property type="component" value="Unassembled WGS sequence"/>
</dbReference>
<gene>
    <name evidence="2" type="ORF">SAMN05421779_108128</name>
</gene>
<proteinExistence type="predicted"/>
<dbReference type="SUPFAM" id="SSF53795">
    <property type="entry name" value="PEP carboxykinase-like"/>
    <property type="match status" value="1"/>
</dbReference>
<dbReference type="STRING" id="80876.SAMN05421779_108128"/>
<dbReference type="CDD" id="cd01918">
    <property type="entry name" value="HprK_C"/>
    <property type="match status" value="1"/>
</dbReference>
<dbReference type="InterPro" id="IPR027417">
    <property type="entry name" value="P-loop_NTPase"/>
</dbReference>
<dbReference type="RefSeq" id="WP_076401854.1">
    <property type="nucleotide sequence ID" value="NZ_FTOA01000008.1"/>
</dbReference>
<evidence type="ECO:0000313" key="2">
    <source>
        <dbReference type="EMBL" id="SIT15145.1"/>
    </source>
</evidence>
<sequence length="144" mass="15365">MPPLIHASCVALGDDGVLLRGPSGSGKSDLALRLIDQGAMLVGDDYCQYQARDGVLHASPQPTIPGLLEVRGLGIIRLPWRPEIPVRLIVDLTPDPQPERMPAPEQDQICGLSLPVVRLNPFQASAVAKVRLAVLLATGIIGRL</sequence>
<dbReference type="GO" id="GO:0000155">
    <property type="term" value="F:phosphorelay sensor kinase activity"/>
    <property type="evidence" value="ECO:0007669"/>
    <property type="project" value="InterPro"/>
</dbReference>
<dbReference type="OrthoDB" id="8326226at2"/>
<keyword evidence="2" id="KW-0418">Kinase</keyword>
<dbReference type="GO" id="GO:0005524">
    <property type="term" value="F:ATP binding"/>
    <property type="evidence" value="ECO:0007669"/>
    <property type="project" value="InterPro"/>
</dbReference>
<keyword evidence="3" id="KW-1185">Reference proteome</keyword>
<dbReference type="PANTHER" id="PTHR30305">
    <property type="entry name" value="PROTEIN YJDM-RELATED"/>
    <property type="match status" value="1"/>
</dbReference>
<dbReference type="Pfam" id="PF07475">
    <property type="entry name" value="Hpr_kinase_C"/>
    <property type="match status" value="1"/>
</dbReference>
<dbReference type="GO" id="GO:0006109">
    <property type="term" value="P:regulation of carbohydrate metabolic process"/>
    <property type="evidence" value="ECO:0007669"/>
    <property type="project" value="InterPro"/>
</dbReference>